<dbReference type="GO" id="GO:0019290">
    <property type="term" value="P:siderophore biosynthetic process"/>
    <property type="evidence" value="ECO:0007669"/>
    <property type="project" value="InterPro"/>
</dbReference>
<dbReference type="SMART" id="SM01006">
    <property type="entry name" value="AlcB"/>
    <property type="match status" value="1"/>
</dbReference>
<evidence type="ECO:0000259" key="6">
    <source>
        <dbReference type="SMART" id="SM01006"/>
    </source>
</evidence>
<evidence type="ECO:0000256" key="2">
    <source>
        <dbReference type="ARBA" id="ARBA00005102"/>
    </source>
</evidence>
<dbReference type="PANTHER" id="PTHR31438:SF1">
    <property type="entry name" value="LYSINE N-ACYLTRANSFERASE C17G9.06C-RELATED"/>
    <property type="match status" value="1"/>
</dbReference>
<protein>
    <recommendedName>
        <fullName evidence="3">Lysine N-acyltransferase MbtK</fullName>
    </recommendedName>
    <alternativeName>
        <fullName evidence="4">Mycobactin synthase protein K</fullName>
    </alternativeName>
</protein>
<name>A0A4S8N0E8_9ACTN</name>
<comment type="function">
    <text evidence="1">Acyltransferase required for the direct transfer of medium- to long-chain fatty acyl moieties from a carrier protein (MbtL) on to the epsilon-amino group of lysine residue in the mycobactin core.</text>
</comment>
<feature type="region of interest" description="Disordered" evidence="5">
    <location>
        <begin position="1"/>
        <end position="49"/>
    </location>
</feature>
<dbReference type="Gene3D" id="3.40.630.30">
    <property type="match status" value="1"/>
</dbReference>
<keyword evidence="7" id="KW-0808">Transferase</keyword>
<feature type="domain" description="Acyltransferase MbtK/IucB-like conserved" evidence="6">
    <location>
        <begin position="48"/>
        <end position="95"/>
    </location>
</feature>
<keyword evidence="8" id="KW-1185">Reference proteome</keyword>
<dbReference type="Proteomes" id="UP000307087">
    <property type="component" value="Unassembled WGS sequence"/>
</dbReference>
<dbReference type="Pfam" id="PF13523">
    <property type="entry name" value="Acetyltransf_8"/>
    <property type="match status" value="1"/>
</dbReference>
<gene>
    <name evidence="7" type="ORF">E9934_18300</name>
</gene>
<dbReference type="InterPro" id="IPR019432">
    <property type="entry name" value="Acyltransferase_MbtK/IucB-like"/>
</dbReference>
<reference evidence="7 8" key="1">
    <citation type="journal article" date="2009" name="Int. J. Syst. Evol. Microbiol.">
        <title>Nocardioides caeni sp. nov., isolated from wastewater.</title>
        <authorList>
            <person name="Yoon J.H."/>
            <person name="Kang S.J."/>
            <person name="Park S."/>
            <person name="Kim W."/>
            <person name="Oh T.K."/>
        </authorList>
    </citation>
    <scope>NUCLEOTIDE SEQUENCE [LARGE SCALE GENOMIC DNA]</scope>
    <source>
        <strain evidence="7 8">DSM 23134</strain>
    </source>
</reference>
<comment type="caution">
    <text evidence="7">The sequence shown here is derived from an EMBL/GenBank/DDBJ whole genome shotgun (WGS) entry which is preliminary data.</text>
</comment>
<evidence type="ECO:0000256" key="1">
    <source>
        <dbReference type="ARBA" id="ARBA00003818"/>
    </source>
</evidence>
<evidence type="ECO:0000256" key="3">
    <source>
        <dbReference type="ARBA" id="ARBA00020586"/>
    </source>
</evidence>
<dbReference type="UniPathway" id="UPA00011"/>
<dbReference type="SUPFAM" id="SSF55729">
    <property type="entry name" value="Acyl-CoA N-acyltransferases (Nat)"/>
    <property type="match status" value="1"/>
</dbReference>
<proteinExistence type="predicted"/>
<evidence type="ECO:0000256" key="4">
    <source>
        <dbReference type="ARBA" id="ARBA00031122"/>
    </source>
</evidence>
<accession>A0A4S8N0E8</accession>
<organism evidence="7 8">
    <name type="scientific">Nocardioides caeni</name>
    <dbReference type="NCBI Taxonomy" id="574700"/>
    <lineage>
        <taxon>Bacteria</taxon>
        <taxon>Bacillati</taxon>
        <taxon>Actinomycetota</taxon>
        <taxon>Actinomycetes</taxon>
        <taxon>Propionibacteriales</taxon>
        <taxon>Nocardioidaceae</taxon>
        <taxon>Nocardioides</taxon>
    </lineage>
</organism>
<feature type="compositionally biased region" description="Basic residues" evidence="5">
    <location>
        <begin position="1"/>
        <end position="11"/>
    </location>
</feature>
<evidence type="ECO:0000256" key="5">
    <source>
        <dbReference type="SAM" id="MobiDB-lite"/>
    </source>
</evidence>
<evidence type="ECO:0000313" key="8">
    <source>
        <dbReference type="Proteomes" id="UP000307087"/>
    </source>
</evidence>
<dbReference type="InterPro" id="IPR016181">
    <property type="entry name" value="Acyl_CoA_acyltransferase"/>
</dbReference>
<evidence type="ECO:0000313" key="7">
    <source>
        <dbReference type="EMBL" id="THV08962.1"/>
    </source>
</evidence>
<dbReference type="EMBL" id="STGW01000020">
    <property type="protein sequence ID" value="THV08962.1"/>
    <property type="molecule type" value="Genomic_DNA"/>
</dbReference>
<feature type="compositionally biased region" description="Basic residues" evidence="5">
    <location>
        <begin position="24"/>
        <end position="35"/>
    </location>
</feature>
<sequence>MGRPPRRRGGARRPPPPRPAGRLGCRRRPAARAPRRPPPGEPVNVSLRPVDPAADAPTITRWVVADRASFWGMGDLGVEDVAQIYGYIDEQDHLASYVFEVDAAPVGLLQTYDPEVDEIGAFYDRRPGDVGVHLLLSDDPARIGRTAEVLAAGFRFLTALPGMQRLVLEPDARNEASLALLDRLGAERGPLVDLRTSISEKPAQFYFFDRQRALDVASSGEQC</sequence>
<dbReference type="GO" id="GO:0016410">
    <property type="term" value="F:N-acyltransferase activity"/>
    <property type="evidence" value="ECO:0007669"/>
    <property type="project" value="TreeGrafter"/>
</dbReference>
<dbReference type="AlphaFoldDB" id="A0A4S8N0E8"/>
<dbReference type="PANTHER" id="PTHR31438">
    <property type="entry name" value="LYSINE N-ACYLTRANSFERASE C17G9.06C-RELATED"/>
    <property type="match status" value="1"/>
</dbReference>
<comment type="pathway">
    <text evidence="2">Siderophore biosynthesis; mycobactin biosynthesis.</text>
</comment>